<accession>A0A9W7FMX2</accession>
<protein>
    <recommendedName>
        <fullName evidence="3">Protein kinase domain-containing protein</fullName>
    </recommendedName>
</protein>
<dbReference type="AlphaFoldDB" id="A0A9W7FMX2"/>
<proteinExistence type="predicted"/>
<feature type="region of interest" description="Disordered" evidence="2">
    <location>
        <begin position="356"/>
        <end position="422"/>
    </location>
</feature>
<feature type="domain" description="Protein kinase" evidence="3">
    <location>
        <begin position="14"/>
        <end position="316"/>
    </location>
</feature>
<dbReference type="GO" id="GO:0005737">
    <property type="term" value="C:cytoplasm"/>
    <property type="evidence" value="ECO:0007669"/>
    <property type="project" value="TreeGrafter"/>
</dbReference>
<evidence type="ECO:0000256" key="2">
    <source>
        <dbReference type="SAM" id="MobiDB-lite"/>
    </source>
</evidence>
<evidence type="ECO:0000256" key="1">
    <source>
        <dbReference type="ARBA" id="ARBA00022741"/>
    </source>
</evidence>
<dbReference type="SUPFAM" id="SSF56112">
    <property type="entry name" value="Protein kinase-like (PK-like)"/>
    <property type="match status" value="1"/>
</dbReference>
<dbReference type="SMART" id="SM00220">
    <property type="entry name" value="S_TKc"/>
    <property type="match status" value="1"/>
</dbReference>
<dbReference type="PANTHER" id="PTHR22967">
    <property type="entry name" value="SERINE/THREONINE PROTEIN KINASE"/>
    <property type="match status" value="1"/>
</dbReference>
<reference evidence="5" key="1">
    <citation type="journal article" date="2023" name="Commun. Biol.">
        <title>Genome analysis of Parmales, the sister group of diatoms, reveals the evolutionary specialization of diatoms from phago-mixotrophs to photoautotrophs.</title>
        <authorList>
            <person name="Ban H."/>
            <person name="Sato S."/>
            <person name="Yoshikawa S."/>
            <person name="Yamada K."/>
            <person name="Nakamura Y."/>
            <person name="Ichinomiya M."/>
            <person name="Sato N."/>
            <person name="Blanc-Mathieu R."/>
            <person name="Endo H."/>
            <person name="Kuwata A."/>
            <person name="Ogata H."/>
        </authorList>
    </citation>
    <scope>NUCLEOTIDE SEQUENCE [LARGE SCALE GENOMIC DNA]</scope>
    <source>
        <strain evidence="5">NIES 3700</strain>
    </source>
</reference>
<evidence type="ECO:0000259" key="3">
    <source>
        <dbReference type="PROSITE" id="PS50011"/>
    </source>
</evidence>
<dbReference type="InterPro" id="IPR008271">
    <property type="entry name" value="Ser/Thr_kinase_AS"/>
</dbReference>
<keyword evidence="5" id="KW-1185">Reference proteome</keyword>
<keyword evidence="1" id="KW-0547">Nucleotide-binding</keyword>
<evidence type="ECO:0000313" key="4">
    <source>
        <dbReference type="EMBL" id="GMI14891.1"/>
    </source>
</evidence>
<feature type="compositionally biased region" description="Low complexity" evidence="2">
    <location>
        <begin position="387"/>
        <end position="405"/>
    </location>
</feature>
<dbReference type="InterPro" id="IPR000719">
    <property type="entry name" value="Prot_kinase_dom"/>
</dbReference>
<dbReference type="GO" id="GO:0004674">
    <property type="term" value="F:protein serine/threonine kinase activity"/>
    <property type="evidence" value="ECO:0007669"/>
    <property type="project" value="TreeGrafter"/>
</dbReference>
<dbReference type="Gene3D" id="1.10.510.10">
    <property type="entry name" value="Transferase(Phosphotransferase) domain 1"/>
    <property type="match status" value="1"/>
</dbReference>
<name>A0A9W7FMX2_9STRA</name>
<dbReference type="OrthoDB" id="248923at2759"/>
<gene>
    <name evidence="4" type="ORF">TrLO_g7344</name>
</gene>
<dbReference type="GO" id="GO:0005524">
    <property type="term" value="F:ATP binding"/>
    <property type="evidence" value="ECO:0007669"/>
    <property type="project" value="InterPro"/>
</dbReference>
<dbReference type="Proteomes" id="UP001165122">
    <property type="component" value="Unassembled WGS sequence"/>
</dbReference>
<dbReference type="Pfam" id="PF00069">
    <property type="entry name" value="Pkinase"/>
    <property type="match status" value="1"/>
</dbReference>
<dbReference type="InterPro" id="IPR011009">
    <property type="entry name" value="Kinase-like_dom_sf"/>
</dbReference>
<dbReference type="EMBL" id="BRXW01000221">
    <property type="protein sequence ID" value="GMI14891.1"/>
    <property type="molecule type" value="Genomic_DNA"/>
</dbReference>
<dbReference type="PROSITE" id="PS00108">
    <property type="entry name" value="PROTEIN_KINASE_ST"/>
    <property type="match status" value="1"/>
</dbReference>
<evidence type="ECO:0000313" key="5">
    <source>
        <dbReference type="Proteomes" id="UP001165122"/>
    </source>
</evidence>
<dbReference type="PANTHER" id="PTHR22967:SF92">
    <property type="entry name" value="LD17053P"/>
    <property type="match status" value="1"/>
</dbReference>
<organism evidence="4 5">
    <name type="scientific">Triparma laevis f. longispina</name>
    <dbReference type="NCBI Taxonomy" id="1714387"/>
    <lineage>
        <taxon>Eukaryota</taxon>
        <taxon>Sar</taxon>
        <taxon>Stramenopiles</taxon>
        <taxon>Ochrophyta</taxon>
        <taxon>Bolidophyceae</taxon>
        <taxon>Parmales</taxon>
        <taxon>Triparmaceae</taxon>
        <taxon>Triparma</taxon>
    </lineage>
</organism>
<sequence>MSKTLTLPTSNTKVKISSLLAEGGNGFVYSCTIDAPSSSSPKSQKSSLFSSFSSQPRLKTALKKMLCLEDSMMESAKMEIEVMQKINHENVVNLLQHEIVNTPKKSDENYPNPYVLVLCPLYEGGSLEDFVTSGHFTCDPLALLTGIVTGLFQINSAGYRHNDVKPANVLLKIDTQDEDAPPTPAITDFGSCGPAEVKINNRKEALMAMDFHSRATTAPYRAPELWDIPSSPHSLTHKSDSFSVGCILYFMLFKKPAFDFNVGKPVLPHTHKYFGDFATELTLALLINDPDHRLSFSQTLEAIASKSIPAATRSFLEGEFKTELKIERGDFSKKTSSPKPVEKSVDFADFASFSSSPTAMREAPPRPQRNSIDEGDWGSFQGSPEQTTTTSKPSPLTTSMTTHAPPATPVPPSPSSKRRKGAAKMLRPRGWGINGRKLVMKTVWVSLTTDALTLHKTALDTSKEHMSLKLAETEFLDVSLGHVVEEGSEQISEVGAKAGEACFVISYSDPGSETGGGRLELFGKDKENAEAWQRLVMSNWHEHHDNSA</sequence>
<dbReference type="PROSITE" id="PS50011">
    <property type="entry name" value="PROTEIN_KINASE_DOM"/>
    <property type="match status" value="1"/>
</dbReference>
<comment type="caution">
    <text evidence="4">The sequence shown here is derived from an EMBL/GenBank/DDBJ whole genome shotgun (WGS) entry which is preliminary data.</text>
</comment>